<evidence type="ECO:0000313" key="1">
    <source>
        <dbReference type="EMBL" id="KAK6508550.1"/>
    </source>
</evidence>
<name>A0AAN8NE57_9PEZI</name>
<evidence type="ECO:0000313" key="2">
    <source>
        <dbReference type="Proteomes" id="UP001307849"/>
    </source>
</evidence>
<reference evidence="1 2" key="1">
    <citation type="submission" date="2019-10" db="EMBL/GenBank/DDBJ databases">
        <authorList>
            <person name="Palmer J.M."/>
        </authorList>
    </citation>
    <scope>NUCLEOTIDE SEQUENCE [LARGE SCALE GENOMIC DNA]</scope>
    <source>
        <strain evidence="1 2">TWF506</strain>
    </source>
</reference>
<sequence length="85" mass="8954">MILEIHMMRKFGQLLFPVLTKAPVILATRATAAAVMSLFIVKNSAGAPPIVQEDGKGVLARAASLAPETGVLVPEKTGNVILIFV</sequence>
<gene>
    <name evidence="1" type="ORF">TWF506_010637</name>
</gene>
<organism evidence="1 2">
    <name type="scientific">Arthrobotrys conoides</name>
    <dbReference type="NCBI Taxonomy" id="74498"/>
    <lineage>
        <taxon>Eukaryota</taxon>
        <taxon>Fungi</taxon>
        <taxon>Dikarya</taxon>
        <taxon>Ascomycota</taxon>
        <taxon>Pezizomycotina</taxon>
        <taxon>Orbiliomycetes</taxon>
        <taxon>Orbiliales</taxon>
        <taxon>Orbiliaceae</taxon>
        <taxon>Arthrobotrys</taxon>
    </lineage>
</organism>
<protein>
    <submittedName>
        <fullName evidence="1">Uncharacterized protein</fullName>
    </submittedName>
</protein>
<comment type="caution">
    <text evidence="1">The sequence shown here is derived from an EMBL/GenBank/DDBJ whole genome shotgun (WGS) entry which is preliminary data.</text>
</comment>
<proteinExistence type="predicted"/>
<keyword evidence="2" id="KW-1185">Reference proteome</keyword>
<dbReference type="Proteomes" id="UP001307849">
    <property type="component" value="Unassembled WGS sequence"/>
</dbReference>
<dbReference type="EMBL" id="JAVHJM010000008">
    <property type="protein sequence ID" value="KAK6508550.1"/>
    <property type="molecule type" value="Genomic_DNA"/>
</dbReference>
<dbReference type="AlphaFoldDB" id="A0AAN8NE57"/>
<accession>A0AAN8NE57</accession>